<dbReference type="AlphaFoldDB" id="A0A6P2T0P4"/>
<organism evidence="7 8">
    <name type="scientific">Burkholderia lata (strain ATCC 17760 / DSM 23089 / LMG 22485 / NCIMB 9086 / R18194 / 383)</name>
    <dbReference type="NCBI Taxonomy" id="482957"/>
    <lineage>
        <taxon>Bacteria</taxon>
        <taxon>Pseudomonadati</taxon>
        <taxon>Pseudomonadota</taxon>
        <taxon>Betaproteobacteria</taxon>
        <taxon>Burkholderiales</taxon>
        <taxon>Burkholderiaceae</taxon>
        <taxon>Burkholderia</taxon>
        <taxon>Burkholderia cepacia complex</taxon>
    </lineage>
</organism>
<dbReference type="InterPro" id="IPR036271">
    <property type="entry name" value="Tet_transcr_reg_TetR-rel_C_sf"/>
</dbReference>
<evidence type="ECO:0000313" key="8">
    <source>
        <dbReference type="Proteomes" id="UP000494274"/>
    </source>
</evidence>
<proteinExistence type="predicted"/>
<dbReference type="Gene3D" id="1.10.357.10">
    <property type="entry name" value="Tetracycline Repressor, domain 2"/>
    <property type="match status" value="1"/>
</dbReference>
<keyword evidence="3" id="KW-0804">Transcription</keyword>
<evidence type="ECO:0000256" key="1">
    <source>
        <dbReference type="ARBA" id="ARBA00023015"/>
    </source>
</evidence>
<feature type="compositionally biased region" description="Low complexity" evidence="5">
    <location>
        <begin position="242"/>
        <end position="252"/>
    </location>
</feature>
<keyword evidence="2 4" id="KW-0238">DNA-binding</keyword>
<dbReference type="Proteomes" id="UP000494274">
    <property type="component" value="Unassembled WGS sequence"/>
</dbReference>
<dbReference type="InterPro" id="IPR009057">
    <property type="entry name" value="Homeodomain-like_sf"/>
</dbReference>
<evidence type="ECO:0000259" key="6">
    <source>
        <dbReference type="PROSITE" id="PS50977"/>
    </source>
</evidence>
<dbReference type="InterPro" id="IPR001647">
    <property type="entry name" value="HTH_TetR"/>
</dbReference>
<sequence length="258" mass="28827">MPHLIPVNDSGNPSLKLTNSSISVDFMNAKSTVARPRGRRPSVDDFDLRDHMLDVAMQLFAERGIAATTVAQIAAAAGVTSAMVHYYFTNREQLLDAIVEERLAQVIAFVWRPTEPQIENDPFALVAELVDRFFDVTHRMPWLPSIWLREIVHEGGLLRERMVRRIPLEHVGRFAERIRGAQQAGTLNPALEPAFLFHSIIALVMLPLATAKLWQSARGLPPIDRDVLHRHVRALLGSGMQPPAAAPRAPVRSPRRPS</sequence>
<keyword evidence="1" id="KW-0805">Transcription regulation</keyword>
<evidence type="ECO:0000256" key="2">
    <source>
        <dbReference type="ARBA" id="ARBA00023125"/>
    </source>
</evidence>
<dbReference type="EMBL" id="CABVQI010000001">
    <property type="protein sequence ID" value="VWC55377.1"/>
    <property type="molecule type" value="Genomic_DNA"/>
</dbReference>
<name>A0A6P2T0P4_BURL3</name>
<reference evidence="7 8" key="1">
    <citation type="submission" date="2019-09" db="EMBL/GenBank/DDBJ databases">
        <authorList>
            <person name="Depoorter E."/>
        </authorList>
    </citation>
    <scope>NUCLEOTIDE SEQUENCE [LARGE SCALE GENOMIC DNA]</scope>
    <source>
        <strain evidence="7">R-18112</strain>
    </source>
</reference>
<evidence type="ECO:0000256" key="5">
    <source>
        <dbReference type="SAM" id="MobiDB-lite"/>
    </source>
</evidence>
<feature type="DNA-binding region" description="H-T-H motif" evidence="4">
    <location>
        <begin position="69"/>
        <end position="88"/>
    </location>
</feature>
<dbReference type="PROSITE" id="PS50977">
    <property type="entry name" value="HTH_TETR_2"/>
    <property type="match status" value="1"/>
</dbReference>
<protein>
    <submittedName>
        <fullName evidence="7">TetR family transcriptional regulator</fullName>
    </submittedName>
</protein>
<evidence type="ECO:0000256" key="3">
    <source>
        <dbReference type="ARBA" id="ARBA00023163"/>
    </source>
</evidence>
<dbReference type="GO" id="GO:0000976">
    <property type="term" value="F:transcription cis-regulatory region binding"/>
    <property type="evidence" value="ECO:0007669"/>
    <property type="project" value="TreeGrafter"/>
</dbReference>
<dbReference type="PRINTS" id="PR00455">
    <property type="entry name" value="HTHTETR"/>
</dbReference>
<dbReference type="PANTHER" id="PTHR30055">
    <property type="entry name" value="HTH-TYPE TRANSCRIPTIONAL REGULATOR RUTR"/>
    <property type="match status" value="1"/>
</dbReference>
<gene>
    <name evidence="7" type="ORF">BLA18112_00194</name>
</gene>
<evidence type="ECO:0000313" key="7">
    <source>
        <dbReference type="EMBL" id="VWC55377.1"/>
    </source>
</evidence>
<dbReference type="PANTHER" id="PTHR30055:SF234">
    <property type="entry name" value="HTH-TYPE TRANSCRIPTIONAL REGULATOR BETI"/>
    <property type="match status" value="1"/>
</dbReference>
<dbReference type="Pfam" id="PF00440">
    <property type="entry name" value="TetR_N"/>
    <property type="match status" value="1"/>
</dbReference>
<dbReference type="GO" id="GO:0003700">
    <property type="term" value="F:DNA-binding transcription factor activity"/>
    <property type="evidence" value="ECO:0007669"/>
    <property type="project" value="TreeGrafter"/>
</dbReference>
<feature type="domain" description="HTH tetR-type" evidence="6">
    <location>
        <begin position="46"/>
        <end position="106"/>
    </location>
</feature>
<dbReference type="SUPFAM" id="SSF46689">
    <property type="entry name" value="Homeodomain-like"/>
    <property type="match status" value="1"/>
</dbReference>
<dbReference type="InterPro" id="IPR050109">
    <property type="entry name" value="HTH-type_TetR-like_transc_reg"/>
</dbReference>
<dbReference type="SUPFAM" id="SSF48498">
    <property type="entry name" value="Tetracyclin repressor-like, C-terminal domain"/>
    <property type="match status" value="1"/>
</dbReference>
<evidence type="ECO:0000256" key="4">
    <source>
        <dbReference type="PROSITE-ProRule" id="PRU00335"/>
    </source>
</evidence>
<feature type="region of interest" description="Disordered" evidence="5">
    <location>
        <begin position="239"/>
        <end position="258"/>
    </location>
</feature>
<accession>A0A6P2T0P4</accession>